<dbReference type="InterPro" id="IPR007630">
    <property type="entry name" value="RNA_pol_sigma70_r4"/>
</dbReference>
<dbReference type="InterPro" id="IPR014284">
    <property type="entry name" value="RNA_pol_sigma-70_dom"/>
</dbReference>
<keyword evidence="3" id="KW-0731">Sigma factor</keyword>
<dbReference type="PRINTS" id="PR00046">
    <property type="entry name" value="SIGMA70FCT"/>
</dbReference>
<dbReference type="PANTHER" id="PTHR30603:SF64">
    <property type="entry name" value="PLASTID RNA POLYMERASE SIGMA FACTOR X"/>
    <property type="match status" value="1"/>
</dbReference>
<dbReference type="OrthoDB" id="1928251at2759"/>
<evidence type="ECO:0000256" key="4">
    <source>
        <dbReference type="ARBA" id="ARBA00023125"/>
    </source>
</evidence>
<feature type="domain" description="RNA polymerase sigma-70 region 4" evidence="7">
    <location>
        <begin position="305"/>
        <end position="356"/>
    </location>
</feature>
<dbReference type="Gene3D" id="1.20.140.160">
    <property type="match status" value="1"/>
</dbReference>
<dbReference type="GO" id="GO:0003677">
    <property type="term" value="F:DNA binding"/>
    <property type="evidence" value="ECO:0007669"/>
    <property type="project" value="UniProtKB-KW"/>
</dbReference>
<gene>
    <name evidence="8" type="ORF">GOP47_0023793</name>
</gene>
<dbReference type="NCBIfam" id="TIGR02937">
    <property type="entry name" value="sigma70-ECF"/>
    <property type="match status" value="1"/>
</dbReference>
<comment type="similarity">
    <text evidence="1">Belongs to the sigma-70 factor family.</text>
</comment>
<dbReference type="Pfam" id="PF04545">
    <property type="entry name" value="Sigma70_r4"/>
    <property type="match status" value="1"/>
</dbReference>
<dbReference type="Pfam" id="PF04542">
    <property type="entry name" value="Sigma70_r2"/>
    <property type="match status" value="1"/>
</dbReference>
<dbReference type="InterPro" id="IPR000943">
    <property type="entry name" value="RNA_pol_sigma70"/>
</dbReference>
<comment type="caution">
    <text evidence="8">The sequence shown here is derived from an EMBL/GenBank/DDBJ whole genome shotgun (WGS) entry which is preliminary data.</text>
</comment>
<dbReference type="PANTHER" id="PTHR30603">
    <property type="entry name" value="RNA POLYMERASE SIGMA FACTOR RPO"/>
    <property type="match status" value="1"/>
</dbReference>
<proteinExistence type="inferred from homology"/>
<evidence type="ECO:0000256" key="2">
    <source>
        <dbReference type="ARBA" id="ARBA00023015"/>
    </source>
</evidence>
<dbReference type="GO" id="GO:0016987">
    <property type="term" value="F:sigma factor activity"/>
    <property type="evidence" value="ECO:0007669"/>
    <property type="project" value="UniProtKB-KW"/>
</dbReference>
<evidence type="ECO:0000313" key="9">
    <source>
        <dbReference type="Proteomes" id="UP000886520"/>
    </source>
</evidence>
<accession>A0A9D4U4D4</accession>
<evidence type="ECO:0000256" key="3">
    <source>
        <dbReference type="ARBA" id="ARBA00023082"/>
    </source>
</evidence>
<dbReference type="InterPro" id="IPR013325">
    <property type="entry name" value="RNA_pol_sigma_r2"/>
</dbReference>
<keyword evidence="5" id="KW-0804">Transcription</keyword>
<reference evidence="8" key="1">
    <citation type="submission" date="2021-01" db="EMBL/GenBank/DDBJ databases">
        <title>Adiantum capillus-veneris genome.</title>
        <authorList>
            <person name="Fang Y."/>
            <person name="Liao Q."/>
        </authorList>
    </citation>
    <scope>NUCLEOTIDE SEQUENCE</scope>
    <source>
        <strain evidence="8">H3</strain>
        <tissue evidence="8">Leaf</tissue>
    </source>
</reference>
<evidence type="ECO:0000259" key="6">
    <source>
        <dbReference type="Pfam" id="PF04542"/>
    </source>
</evidence>
<dbReference type="EMBL" id="JABFUD020000023">
    <property type="protein sequence ID" value="KAI5061288.1"/>
    <property type="molecule type" value="Genomic_DNA"/>
</dbReference>
<protein>
    <submittedName>
        <fullName evidence="8">Uncharacterized protein</fullName>
    </submittedName>
</protein>
<keyword evidence="9" id="KW-1185">Reference proteome</keyword>
<keyword evidence="4" id="KW-0238">DNA-binding</keyword>
<feature type="domain" description="RNA polymerase sigma-70 region 2" evidence="6">
    <location>
        <begin position="136"/>
        <end position="199"/>
    </location>
</feature>
<name>A0A9D4U4D4_ADICA</name>
<dbReference type="AlphaFoldDB" id="A0A9D4U4D4"/>
<dbReference type="SUPFAM" id="SSF88659">
    <property type="entry name" value="Sigma3 and sigma4 domains of RNA polymerase sigma factors"/>
    <property type="match status" value="1"/>
</dbReference>
<evidence type="ECO:0000259" key="7">
    <source>
        <dbReference type="Pfam" id="PF04545"/>
    </source>
</evidence>
<evidence type="ECO:0000256" key="1">
    <source>
        <dbReference type="ARBA" id="ARBA00007788"/>
    </source>
</evidence>
<dbReference type="SUPFAM" id="SSF88946">
    <property type="entry name" value="Sigma2 domain of RNA polymerase sigma factors"/>
    <property type="match status" value="1"/>
</dbReference>
<organism evidence="8 9">
    <name type="scientific">Adiantum capillus-veneris</name>
    <name type="common">Maidenhair fern</name>
    <dbReference type="NCBI Taxonomy" id="13818"/>
    <lineage>
        <taxon>Eukaryota</taxon>
        <taxon>Viridiplantae</taxon>
        <taxon>Streptophyta</taxon>
        <taxon>Embryophyta</taxon>
        <taxon>Tracheophyta</taxon>
        <taxon>Polypodiopsida</taxon>
        <taxon>Polypodiidae</taxon>
        <taxon>Polypodiales</taxon>
        <taxon>Pteridineae</taxon>
        <taxon>Pteridaceae</taxon>
        <taxon>Vittarioideae</taxon>
        <taxon>Adiantum</taxon>
    </lineage>
</organism>
<evidence type="ECO:0000313" key="8">
    <source>
        <dbReference type="EMBL" id="KAI5061288.1"/>
    </source>
</evidence>
<dbReference type="Proteomes" id="UP000886520">
    <property type="component" value="Chromosome 23"/>
</dbReference>
<dbReference type="InterPro" id="IPR013324">
    <property type="entry name" value="RNA_pol_sigma_r3/r4-like"/>
</dbReference>
<keyword evidence="2" id="KW-0805">Transcription regulation</keyword>
<evidence type="ECO:0000256" key="5">
    <source>
        <dbReference type="ARBA" id="ARBA00023163"/>
    </source>
</evidence>
<dbReference type="InterPro" id="IPR007627">
    <property type="entry name" value="RNA_pol_sigma70_r2"/>
</dbReference>
<sequence>AHLLGFMQVTHSQVPASINLVSFSLRTQHRSLFIGKRHHDEALARHTLVRKQQSYLHRKLFCSAYPARSLAPLTKEEEYECFADVQDLIALEKKKTELEGKLGRVPSYEEWAAHVGCSDCHLYARVGKARAARRKMIAANLPLVSFVAKEFHGRGLSHQELCQEGAKGLMKSTEKFDISHNTKFSTYSYFWIRERMSAAVQKFQSIWMAGRSLQRKVSFVLRCRDEFCKLSGRNPSMDELSAASNIDKVKIRQAFFAMRPMRTPTENKHKDEYMDMKEIQLLENDSPWRTIWQDELKAEFQMLFHALSPRESQVLRMRYGFYEGKPLSLYQIAGLLKVTHEAVRKTEKSAFKKLRKSATENGLQHYLSWIPN</sequence>
<dbReference type="Gene3D" id="1.20.120.1810">
    <property type="match status" value="1"/>
</dbReference>
<dbReference type="InterPro" id="IPR050239">
    <property type="entry name" value="Sigma-70_RNA_pol_init_factors"/>
</dbReference>
<feature type="non-terminal residue" evidence="8">
    <location>
        <position position="1"/>
    </location>
</feature>
<dbReference type="GO" id="GO:0006352">
    <property type="term" value="P:DNA-templated transcription initiation"/>
    <property type="evidence" value="ECO:0007669"/>
    <property type="project" value="InterPro"/>
</dbReference>